<feature type="binding site" evidence="3">
    <location>
        <position position="29"/>
    </location>
    <ligand>
        <name>Zn(2+)</name>
        <dbReference type="ChEBI" id="CHEBI:29105"/>
    </ligand>
</feature>
<dbReference type="InterPro" id="IPR005584">
    <property type="entry name" value="DNA_gyrase_inhibitor_YacG"/>
</dbReference>
<evidence type="ECO:0000256" key="3">
    <source>
        <dbReference type="HAMAP-Rule" id="MF_00649"/>
    </source>
</evidence>
<sequence length="73" mass="8353">MLKVQCPTCDTQVEWKEANKFKPFCSHRCKLIDLGEWASESNVIAGPSANELDPRMDEFDIEASFPPADDFFR</sequence>
<dbReference type="PANTHER" id="PTHR36150">
    <property type="entry name" value="DNA GYRASE INHIBITOR YACG"/>
    <property type="match status" value="1"/>
</dbReference>
<dbReference type="NCBIfam" id="NF001638">
    <property type="entry name" value="PRK00418.1"/>
    <property type="match status" value="1"/>
</dbReference>
<dbReference type="Pfam" id="PF03884">
    <property type="entry name" value="YacG"/>
    <property type="match status" value="1"/>
</dbReference>
<evidence type="ECO:0000313" key="5">
    <source>
        <dbReference type="Proteomes" id="UP001467690"/>
    </source>
</evidence>
<feature type="binding site" evidence="3">
    <location>
        <position position="6"/>
    </location>
    <ligand>
        <name>Zn(2+)</name>
        <dbReference type="ChEBI" id="CHEBI:29105"/>
    </ligand>
</feature>
<comment type="function">
    <text evidence="3">Inhibits all the catalytic activities of DNA gyrase by preventing its interaction with DNA. Acts by binding directly to the C-terminal domain of GyrB, which probably disrupts DNA binding by the gyrase.</text>
</comment>
<evidence type="ECO:0000256" key="1">
    <source>
        <dbReference type="ARBA" id="ARBA00022723"/>
    </source>
</evidence>
<evidence type="ECO:0000313" key="4">
    <source>
        <dbReference type="EMBL" id="MER2493819.1"/>
    </source>
</evidence>
<accession>A0ABV1RLJ9</accession>
<comment type="caution">
    <text evidence="4">The sequence shown here is derived from an EMBL/GenBank/DDBJ whole genome shotgun (WGS) entry which is preliminary data.</text>
</comment>
<comment type="similarity">
    <text evidence="3">Belongs to the DNA gyrase inhibitor YacG family.</text>
</comment>
<gene>
    <name evidence="3 4" type="primary">yacG</name>
    <name evidence="4" type="ORF">ABS311_18240</name>
</gene>
<evidence type="ECO:0000256" key="2">
    <source>
        <dbReference type="ARBA" id="ARBA00022833"/>
    </source>
</evidence>
<protein>
    <recommendedName>
        <fullName evidence="3">DNA gyrase inhibitor YacG</fullName>
    </recommendedName>
</protein>
<proteinExistence type="inferred from homology"/>
<organism evidence="4 5">
    <name type="scientific">Catenovulum sediminis</name>
    <dbReference type="NCBI Taxonomy" id="1740262"/>
    <lineage>
        <taxon>Bacteria</taxon>
        <taxon>Pseudomonadati</taxon>
        <taxon>Pseudomonadota</taxon>
        <taxon>Gammaproteobacteria</taxon>
        <taxon>Alteromonadales</taxon>
        <taxon>Alteromonadaceae</taxon>
        <taxon>Catenovulum</taxon>
    </lineage>
</organism>
<keyword evidence="5" id="KW-1185">Reference proteome</keyword>
<dbReference type="RefSeq" id="WP_350402875.1">
    <property type="nucleotide sequence ID" value="NZ_JBELOE010000270.1"/>
</dbReference>
<feature type="binding site" evidence="3">
    <location>
        <position position="9"/>
    </location>
    <ligand>
        <name>Zn(2+)</name>
        <dbReference type="ChEBI" id="CHEBI:29105"/>
    </ligand>
</feature>
<dbReference type="InterPro" id="IPR013088">
    <property type="entry name" value="Znf_NHR/GATA"/>
</dbReference>
<comment type="cofactor">
    <cofactor evidence="3">
        <name>Zn(2+)</name>
        <dbReference type="ChEBI" id="CHEBI:29105"/>
    </cofactor>
    <text evidence="3">Binds 1 zinc ion.</text>
</comment>
<dbReference type="Gene3D" id="3.30.50.10">
    <property type="entry name" value="Erythroid Transcription Factor GATA-1, subunit A"/>
    <property type="match status" value="1"/>
</dbReference>
<dbReference type="EMBL" id="JBELOE010000270">
    <property type="protein sequence ID" value="MER2493819.1"/>
    <property type="molecule type" value="Genomic_DNA"/>
</dbReference>
<feature type="binding site" evidence="3">
    <location>
        <position position="25"/>
    </location>
    <ligand>
        <name>Zn(2+)</name>
        <dbReference type="ChEBI" id="CHEBI:29105"/>
    </ligand>
</feature>
<dbReference type="SUPFAM" id="SSF57716">
    <property type="entry name" value="Glucocorticoid receptor-like (DNA-binding domain)"/>
    <property type="match status" value="1"/>
</dbReference>
<comment type="subunit">
    <text evidence="3">Interacts with GyrB.</text>
</comment>
<keyword evidence="1 3" id="KW-0479">Metal-binding</keyword>
<dbReference type="PANTHER" id="PTHR36150:SF1">
    <property type="entry name" value="DNA GYRASE INHIBITOR YACG"/>
    <property type="match status" value="1"/>
</dbReference>
<dbReference type="HAMAP" id="MF_00649">
    <property type="entry name" value="DNA_gyrase_inhibitor_YacG"/>
    <property type="match status" value="1"/>
</dbReference>
<name>A0ABV1RLJ9_9ALTE</name>
<reference evidence="4 5" key="1">
    <citation type="submission" date="2024-06" db="EMBL/GenBank/DDBJ databases">
        <authorList>
            <person name="Chen R.Y."/>
        </authorList>
    </citation>
    <scope>NUCLEOTIDE SEQUENCE [LARGE SCALE GENOMIC DNA]</scope>
    <source>
        <strain evidence="4 5">D2</strain>
    </source>
</reference>
<keyword evidence="2 3" id="KW-0862">Zinc</keyword>
<dbReference type="Proteomes" id="UP001467690">
    <property type="component" value="Unassembled WGS sequence"/>
</dbReference>